<feature type="binding site" evidence="2">
    <location>
        <position position="263"/>
    </location>
    <ligand>
        <name>Zn(2+)</name>
        <dbReference type="ChEBI" id="CHEBI:29105"/>
        <note>catalytic</note>
    </ligand>
</feature>
<keyword evidence="1" id="KW-0378">Hydrolase</keyword>
<evidence type="ECO:0000313" key="5">
    <source>
        <dbReference type="Proteomes" id="UP000050509"/>
    </source>
</evidence>
<name>A0A0P9D164_9CHLR</name>
<dbReference type="GO" id="GO:0006508">
    <property type="term" value="P:proteolysis"/>
    <property type="evidence" value="ECO:0007669"/>
    <property type="project" value="UniProtKB-UniRule"/>
</dbReference>
<sequence>MEPKFEQLQERLAEVTDLQAAAAVLGWDQTTYMPPGGTEARGRQMATLARIAHEKFTDDAVGALLDDLRPYEASQPYESFAASLIRTARHDYERAIKVPPAFLTELYTHAATSYDAWTRARPANDFGAVEPLLEKTLDLSRQYAEFFPHEHIADPLIDDSDYGMKAASVRTLFRDLRDQLVPLVQAITAQPPADDACLRQHYPEDQQRAFGEAVIKRYGYDFDRGRQDKTHHPFMTKFSIGDVRITTRFNEHDLGDGLFSTLHEAGHALYEQGVSRVFEGTPLASGTSSGVHESQSRMWENIVGRSRGFWQHFYTQLQDTFPLQLSDVDLDTFYRAVNKVQRSLIRVDADEVTYNLHVMLRFDFELAMLEGSMRVRDLPDAWHERMESDIGVAPPDNRDGVLQDVHWYSGQIGGVFQGYTIGNILSAQFYEAATKAHPDIPNDIARGEFGALHGWLRENIYQYGRTFTAPEIVERATGSPLSFEPYIRYLRGKFGELYSL</sequence>
<proteinExistence type="inferred from homology"/>
<evidence type="ECO:0000256" key="2">
    <source>
        <dbReference type="PIRSR" id="PIRSR006615-1"/>
    </source>
</evidence>
<dbReference type="PIRSF" id="PIRSF006615">
    <property type="entry name" value="Zn_crbxpep_Taq"/>
    <property type="match status" value="1"/>
</dbReference>
<dbReference type="Gene3D" id="1.10.1370.30">
    <property type="match status" value="1"/>
</dbReference>
<reference evidence="4 5" key="1">
    <citation type="submission" date="2015-09" db="EMBL/GenBank/DDBJ databases">
        <title>Draft genome sequence of Kouleothrix aurantiaca JCM 19913.</title>
        <authorList>
            <person name="Hemp J."/>
        </authorList>
    </citation>
    <scope>NUCLEOTIDE SEQUENCE [LARGE SCALE GENOMIC DNA]</scope>
    <source>
        <strain evidence="4 5">COM-B</strain>
    </source>
</reference>
<dbReference type="PROSITE" id="PS52034">
    <property type="entry name" value="PEPTIDASE_M32"/>
    <property type="match status" value="1"/>
</dbReference>
<dbReference type="PANTHER" id="PTHR34217:SF1">
    <property type="entry name" value="CARBOXYPEPTIDASE 1"/>
    <property type="match status" value="1"/>
</dbReference>
<evidence type="ECO:0000313" key="4">
    <source>
        <dbReference type="EMBL" id="KPV51719.1"/>
    </source>
</evidence>
<feature type="binding site" evidence="2">
    <location>
        <position position="267"/>
    </location>
    <ligand>
        <name>Zn(2+)</name>
        <dbReference type="ChEBI" id="CHEBI:29105"/>
        <note>catalytic</note>
    </ligand>
</feature>
<keyword evidence="1 2" id="KW-0479">Metal-binding</keyword>
<dbReference type="PANTHER" id="PTHR34217">
    <property type="entry name" value="METAL-DEPENDENT CARBOXYPEPTIDASE"/>
    <property type="match status" value="1"/>
</dbReference>
<protein>
    <recommendedName>
        <fullName evidence="1">Metal-dependent carboxypeptidase</fullName>
        <ecNumber evidence="1">3.4.17.19</ecNumber>
    </recommendedName>
</protein>
<dbReference type="EMBL" id="LJCR01000803">
    <property type="protein sequence ID" value="KPV51719.1"/>
    <property type="molecule type" value="Genomic_DNA"/>
</dbReference>
<dbReference type="PATRIC" id="fig|186479.3.peg.10265"/>
<gene>
    <name evidence="4" type="ORF">SE17_19630</name>
</gene>
<feature type="binding site" evidence="2">
    <location>
        <position position="293"/>
    </location>
    <ligand>
        <name>Zn(2+)</name>
        <dbReference type="ChEBI" id="CHEBI:29105"/>
        <note>catalytic</note>
    </ligand>
</feature>
<dbReference type="PRINTS" id="PR00998">
    <property type="entry name" value="CRBOXYPTASET"/>
</dbReference>
<comment type="caution">
    <text evidence="4">The sequence shown here is derived from an EMBL/GenBank/DDBJ whole genome shotgun (WGS) entry which is preliminary data.</text>
</comment>
<keyword evidence="5" id="KW-1185">Reference proteome</keyword>
<keyword evidence="2" id="KW-0862">Zinc</keyword>
<dbReference type="AlphaFoldDB" id="A0A0P9D164"/>
<dbReference type="GO" id="GO:0046872">
    <property type="term" value="F:metal ion binding"/>
    <property type="evidence" value="ECO:0007669"/>
    <property type="project" value="UniProtKB-KW"/>
</dbReference>
<comment type="cofactor">
    <cofactor evidence="2">
        <name>Zn(2+)</name>
        <dbReference type="ChEBI" id="CHEBI:29105"/>
    </cofactor>
    <text evidence="2">Binds 1 zinc ion per subunit.</text>
</comment>
<keyword evidence="1 4" id="KW-0121">Carboxypeptidase</keyword>
<dbReference type="GO" id="GO:0004181">
    <property type="term" value="F:metallocarboxypeptidase activity"/>
    <property type="evidence" value="ECO:0007669"/>
    <property type="project" value="UniProtKB-UniRule"/>
</dbReference>
<comment type="similarity">
    <text evidence="1">Belongs to the peptidase M32 family.</text>
</comment>
<dbReference type="EC" id="3.4.17.19" evidence="1"/>
<dbReference type="InterPro" id="IPR001333">
    <property type="entry name" value="Peptidase_M32_Taq"/>
</dbReference>
<comment type="function">
    <text evidence="1">Broad specificity carboxypetidase that releases amino acids sequentially from the C-terminus, including neutral, aromatic, polar and basic residues.</text>
</comment>
<dbReference type="Proteomes" id="UP000050509">
    <property type="component" value="Unassembled WGS sequence"/>
</dbReference>
<evidence type="ECO:0000256" key="1">
    <source>
        <dbReference type="PIRNR" id="PIRNR006615"/>
    </source>
</evidence>
<evidence type="ECO:0000256" key="3">
    <source>
        <dbReference type="PIRSR" id="PIRSR006615-2"/>
    </source>
</evidence>
<comment type="catalytic activity">
    <reaction evidence="1">
        <text>Release of a C-terminal amino acid with broad specificity, except for -Pro.</text>
        <dbReference type="EC" id="3.4.17.19"/>
    </reaction>
</comment>
<dbReference type="SUPFAM" id="SSF55486">
    <property type="entry name" value="Metalloproteases ('zincins'), catalytic domain"/>
    <property type="match status" value="1"/>
</dbReference>
<keyword evidence="1" id="KW-0645">Protease</keyword>
<dbReference type="Pfam" id="PF02074">
    <property type="entry name" value="Peptidase_M32"/>
    <property type="match status" value="1"/>
</dbReference>
<feature type="active site" description="Proton donor/acceptor" evidence="3">
    <location>
        <position position="264"/>
    </location>
</feature>
<dbReference type="CDD" id="cd06460">
    <property type="entry name" value="M32_Taq"/>
    <property type="match status" value="1"/>
</dbReference>
<keyword evidence="1" id="KW-0482">Metalloprotease</keyword>
<organism evidence="4 5">
    <name type="scientific">Kouleothrix aurantiaca</name>
    <dbReference type="NCBI Taxonomy" id="186479"/>
    <lineage>
        <taxon>Bacteria</taxon>
        <taxon>Bacillati</taxon>
        <taxon>Chloroflexota</taxon>
        <taxon>Chloroflexia</taxon>
        <taxon>Chloroflexales</taxon>
        <taxon>Roseiflexineae</taxon>
        <taxon>Roseiflexaceae</taxon>
        <taxon>Kouleothrix</taxon>
    </lineage>
</organism>
<accession>A0A0P9D164</accession>